<dbReference type="InterPro" id="IPR007401">
    <property type="entry name" value="DUF454"/>
</dbReference>
<feature type="transmembrane region" description="Helical" evidence="1">
    <location>
        <begin position="95"/>
        <end position="113"/>
    </location>
</feature>
<accession>A0A3B0WZQ2</accession>
<dbReference type="EMBL" id="UOFG01000148">
    <property type="protein sequence ID" value="VAW61515.1"/>
    <property type="molecule type" value="Genomic_DNA"/>
</dbReference>
<keyword evidence="1" id="KW-0472">Membrane</keyword>
<gene>
    <name evidence="2" type="ORF">MNBD_GAMMA11-2544</name>
</gene>
<dbReference type="Pfam" id="PF04304">
    <property type="entry name" value="DUF454"/>
    <property type="match status" value="1"/>
</dbReference>
<evidence type="ECO:0000256" key="1">
    <source>
        <dbReference type="SAM" id="Phobius"/>
    </source>
</evidence>
<proteinExistence type="predicted"/>
<dbReference type="PANTHER" id="PTHR35813">
    <property type="entry name" value="INNER MEMBRANE PROTEIN YBAN"/>
    <property type="match status" value="1"/>
</dbReference>
<reference evidence="2" key="1">
    <citation type="submission" date="2018-06" db="EMBL/GenBank/DDBJ databases">
        <authorList>
            <person name="Zhirakovskaya E."/>
        </authorList>
    </citation>
    <scope>NUCLEOTIDE SEQUENCE</scope>
</reference>
<keyword evidence="1" id="KW-0812">Transmembrane</keyword>
<dbReference type="AlphaFoldDB" id="A0A3B0WZQ2"/>
<dbReference type="GO" id="GO:0005886">
    <property type="term" value="C:plasma membrane"/>
    <property type="evidence" value="ECO:0007669"/>
    <property type="project" value="TreeGrafter"/>
</dbReference>
<feature type="transmembrane region" description="Helical" evidence="1">
    <location>
        <begin position="12"/>
        <end position="38"/>
    </location>
</feature>
<evidence type="ECO:0008006" key="3">
    <source>
        <dbReference type="Google" id="ProtNLM"/>
    </source>
</evidence>
<evidence type="ECO:0000313" key="2">
    <source>
        <dbReference type="EMBL" id="VAW61515.1"/>
    </source>
</evidence>
<name>A0A3B0WZQ2_9ZZZZ</name>
<protein>
    <recommendedName>
        <fullName evidence="3">Inner membrane protein YbaN</fullName>
    </recommendedName>
</protein>
<organism evidence="2">
    <name type="scientific">hydrothermal vent metagenome</name>
    <dbReference type="NCBI Taxonomy" id="652676"/>
    <lineage>
        <taxon>unclassified sequences</taxon>
        <taxon>metagenomes</taxon>
        <taxon>ecological metagenomes</taxon>
    </lineage>
</organism>
<keyword evidence="1" id="KW-1133">Transmembrane helix</keyword>
<sequence length="134" mass="15440">MRVMYFSLAWVFFALGAIGVLLPVLPTTPFMLLALWAFSRSSERFHQWLYHHRFFGPPLQKWQKYGVIPLPAKIMSVSFMSVSFSYMLMFSPVAIWLKLLVGAVMLYGAWFVLSRPSLPPKQQVASETDNTVKF</sequence>
<dbReference type="PANTHER" id="PTHR35813:SF1">
    <property type="entry name" value="INNER MEMBRANE PROTEIN YBAN"/>
    <property type="match status" value="1"/>
</dbReference>
<dbReference type="PIRSF" id="PIRSF016789">
    <property type="entry name" value="DUF454"/>
    <property type="match status" value="1"/>
</dbReference>